<accession>A0A931E716</accession>
<protein>
    <submittedName>
        <fullName evidence="3">Acyltransferase family protein</fullName>
    </submittedName>
</protein>
<gene>
    <name evidence="3" type="ORF">IC612_09010</name>
</gene>
<dbReference type="Proteomes" id="UP000694480">
    <property type="component" value="Unassembled WGS sequence"/>
</dbReference>
<evidence type="ECO:0000313" key="3">
    <source>
        <dbReference type="EMBL" id="MBF5027935.1"/>
    </source>
</evidence>
<feature type="domain" description="Acyltransferase 3" evidence="2">
    <location>
        <begin position="5"/>
        <end position="336"/>
    </location>
</feature>
<dbReference type="GO" id="GO:0016747">
    <property type="term" value="F:acyltransferase activity, transferring groups other than amino-acyl groups"/>
    <property type="evidence" value="ECO:0007669"/>
    <property type="project" value="InterPro"/>
</dbReference>
<feature type="transmembrane region" description="Helical" evidence="1">
    <location>
        <begin position="288"/>
        <end position="311"/>
    </location>
</feature>
<feature type="transmembrane region" description="Helical" evidence="1">
    <location>
        <begin position="38"/>
        <end position="60"/>
    </location>
</feature>
<dbReference type="Pfam" id="PF01757">
    <property type="entry name" value="Acyl_transf_3"/>
    <property type="match status" value="1"/>
</dbReference>
<proteinExistence type="predicted"/>
<feature type="transmembrane region" description="Helical" evidence="1">
    <location>
        <begin position="197"/>
        <end position="214"/>
    </location>
</feature>
<dbReference type="InterPro" id="IPR002656">
    <property type="entry name" value="Acyl_transf_3_dom"/>
</dbReference>
<keyword evidence="1" id="KW-0812">Transmembrane</keyword>
<feature type="transmembrane region" description="Helical" evidence="1">
    <location>
        <begin position="260"/>
        <end position="276"/>
    </location>
</feature>
<evidence type="ECO:0000259" key="2">
    <source>
        <dbReference type="Pfam" id="PF01757"/>
    </source>
</evidence>
<feature type="transmembrane region" description="Helical" evidence="1">
    <location>
        <begin position="317"/>
        <end position="342"/>
    </location>
</feature>
<dbReference type="AlphaFoldDB" id="A0A931E716"/>
<feature type="transmembrane region" description="Helical" evidence="1">
    <location>
        <begin position="221"/>
        <end position="240"/>
    </location>
</feature>
<keyword evidence="3" id="KW-0012">Acyltransferase</keyword>
<feature type="transmembrane region" description="Helical" evidence="1">
    <location>
        <begin position="173"/>
        <end position="191"/>
    </location>
</feature>
<keyword evidence="4" id="KW-1185">Reference proteome</keyword>
<evidence type="ECO:0000256" key="1">
    <source>
        <dbReference type="SAM" id="Phobius"/>
    </source>
</evidence>
<dbReference type="EMBL" id="JADKYY010000012">
    <property type="protein sequence ID" value="MBF5027935.1"/>
    <property type="molecule type" value="Genomic_DNA"/>
</dbReference>
<keyword evidence="1" id="KW-0472">Membrane</keyword>
<keyword evidence="3" id="KW-0808">Transferase</keyword>
<reference evidence="3" key="1">
    <citation type="submission" date="2020-11" db="EMBL/GenBank/DDBJ databases">
        <title>Genome seq and assembly of Planobacterium sp.</title>
        <authorList>
            <person name="Chhetri G."/>
        </authorList>
    </citation>
    <scope>NUCLEOTIDE SEQUENCE</scope>
    <source>
        <strain evidence="3">GCR5</strain>
    </source>
</reference>
<keyword evidence="1" id="KW-1133">Transmembrane helix</keyword>
<feature type="transmembrane region" description="Helical" evidence="1">
    <location>
        <begin position="12"/>
        <end position="32"/>
    </location>
</feature>
<feature type="transmembrane region" description="Helical" evidence="1">
    <location>
        <begin position="147"/>
        <end position="166"/>
    </location>
</feature>
<feature type="transmembrane region" description="Helical" evidence="1">
    <location>
        <begin position="72"/>
        <end position="96"/>
    </location>
</feature>
<dbReference type="RefSeq" id="WP_194739860.1">
    <property type="nucleotide sequence ID" value="NZ_JADKYY010000012.1"/>
</dbReference>
<evidence type="ECO:0000313" key="4">
    <source>
        <dbReference type="Proteomes" id="UP000694480"/>
    </source>
</evidence>
<organism evidence="3 4">
    <name type="scientific">Planobacterium oryzisoli</name>
    <dbReference type="NCBI Taxonomy" id="2771435"/>
    <lineage>
        <taxon>Bacteria</taxon>
        <taxon>Pseudomonadati</taxon>
        <taxon>Bacteroidota</taxon>
        <taxon>Flavobacteriia</taxon>
        <taxon>Flavobacteriales</taxon>
        <taxon>Weeksellaceae</taxon>
        <taxon>Chryseobacterium group</taxon>
        <taxon>Chryseobacterium</taxon>
    </lineage>
</organism>
<comment type="caution">
    <text evidence="3">The sequence shown here is derived from an EMBL/GenBank/DDBJ whole genome shotgun (WGS) entry which is preliminary data.</text>
</comment>
<name>A0A931E716_9FLAO</name>
<sequence>MKRDLFIDYAKGIATLSVIFIHTVFWSGQFYVPTELRILSLLIDVPLFYALSGITSGGNVDKTLMRLLKLQITYMLFVGLLFVLDYLIKVVGLSFFGEAAFKEMFQIFGEKYVPRSLSYYPQWQNLGNWWVHSYTNADSFPVVMGSFWYLKVYFILTVFGVLVLRFFPRHVEWIVAVCLGLTAIYALFPWLYPSGQVGYVALYLGIFLLANLLKGRKLSRTWGLILATASILSLGLLFYVKGTEYFYLINKQKFPPRLPYVLWIAPSLLLLFYLYNRVKISRASVVTFIGQNAIFFYFAQGISSSLIYFMVVPLEELLPWPVLLILAFVVNALLAYGIALVLKRYDSFGWNVLQRIKKATARKIPQ</sequence>